<feature type="domain" description="MobA/VirD2-like nuclease" evidence="2">
    <location>
        <begin position="39"/>
        <end position="170"/>
    </location>
</feature>
<dbReference type="EMBL" id="WMZU01000016">
    <property type="protein sequence ID" value="MTS27772.1"/>
    <property type="molecule type" value="Genomic_DNA"/>
</dbReference>
<dbReference type="AlphaFoldDB" id="A0A6L6LSH9"/>
<feature type="coiled-coil region" evidence="1">
    <location>
        <begin position="366"/>
        <end position="424"/>
    </location>
</feature>
<proteinExistence type="predicted"/>
<dbReference type="Pfam" id="PF03432">
    <property type="entry name" value="Relaxase"/>
    <property type="match status" value="1"/>
</dbReference>
<gene>
    <name evidence="3" type="ORF">GMD59_10795</name>
</gene>
<name>A0A6L6LSH9_9FIRM</name>
<reference evidence="3 4" key="1">
    <citation type="journal article" date="2019" name="Nat. Med.">
        <title>A library of human gut bacterial isolates paired with longitudinal multiomics data enables mechanistic microbiome research.</title>
        <authorList>
            <person name="Poyet M."/>
            <person name="Groussin M."/>
            <person name="Gibbons S.M."/>
            <person name="Avila-Pacheco J."/>
            <person name="Jiang X."/>
            <person name="Kearney S.M."/>
            <person name="Perrotta A.R."/>
            <person name="Berdy B."/>
            <person name="Zhao S."/>
            <person name="Lieberman T.D."/>
            <person name="Swanson P.K."/>
            <person name="Smith M."/>
            <person name="Roesemann S."/>
            <person name="Alexander J.E."/>
            <person name="Rich S.A."/>
            <person name="Livny J."/>
            <person name="Vlamakis H."/>
            <person name="Clish C."/>
            <person name="Bullock K."/>
            <person name="Deik A."/>
            <person name="Scott J."/>
            <person name="Pierce K.A."/>
            <person name="Xavier R.J."/>
            <person name="Alm E.J."/>
        </authorList>
    </citation>
    <scope>NUCLEOTIDE SEQUENCE [LARGE SCALE GENOMIC DNA]</scope>
    <source>
        <strain evidence="3 4">BIOML-A4</strain>
    </source>
</reference>
<evidence type="ECO:0000259" key="2">
    <source>
        <dbReference type="Pfam" id="PF03432"/>
    </source>
</evidence>
<protein>
    <submittedName>
        <fullName evidence="3">Relaxase/mobilization nuclease domain-containing protein</fullName>
    </submittedName>
</protein>
<dbReference type="Proteomes" id="UP000472755">
    <property type="component" value="Unassembled WGS sequence"/>
</dbReference>
<evidence type="ECO:0000313" key="3">
    <source>
        <dbReference type="EMBL" id="MTS27772.1"/>
    </source>
</evidence>
<organism evidence="3 4">
    <name type="scientific">Ruthenibacterium lactatiformans</name>
    <dbReference type="NCBI Taxonomy" id="1550024"/>
    <lineage>
        <taxon>Bacteria</taxon>
        <taxon>Bacillati</taxon>
        <taxon>Bacillota</taxon>
        <taxon>Clostridia</taxon>
        <taxon>Eubacteriales</taxon>
        <taxon>Oscillospiraceae</taxon>
        <taxon>Ruthenibacterium</taxon>
    </lineage>
</organism>
<evidence type="ECO:0000313" key="4">
    <source>
        <dbReference type="Proteomes" id="UP000472755"/>
    </source>
</evidence>
<evidence type="ECO:0000256" key="1">
    <source>
        <dbReference type="SAM" id="Coils"/>
    </source>
</evidence>
<dbReference type="InterPro" id="IPR005094">
    <property type="entry name" value="Endonuclease_MobA/VirD2"/>
</dbReference>
<keyword evidence="1" id="KW-0175">Coiled coil</keyword>
<accession>A0A6L6LSH9</accession>
<dbReference type="RefSeq" id="WP_155202573.1">
    <property type="nucleotide sequence ID" value="NZ_WMZN01000016.1"/>
</dbReference>
<comment type="caution">
    <text evidence="3">The sequence shown here is derived from an EMBL/GenBank/DDBJ whole genome shotgun (WGS) entry which is preliminary data.</text>
</comment>
<sequence>MWIATTKIWAVKDSLKRVVDYASYPEKTEYSGLANALHYAENGVKTELCETVHLVSGLHCRPEQAWDDMRSIQEHFGKTGGTVALHAYQSFKPGEVTPEQCHAIGVELARKMWGGRFQVLVATHLNTNCLHNHFVINSVSYIDGKKYEQKRSQYYDLRTASDDICRAHELFVIKQPLGKTPRQLYEAEQRGEPTRYNQMRAAIHEAKAKTSTERDFARALDGLGYVWSRAPNRKYATLCARDGGRAVRVYRLGAEYDWPAIEAALRENFARWGPRYYDWQCNPHHTAKEPQRTAVRHTGRYKCRGLSNARKPTGLWQMYMYYCYRLGIYPRQKPTVNWPEIRAQWRDTDRLCRELDFVTRHRFKSVDAVAEYRSQLEQQAKALREERKKCTRQLRHRNCHPSQINTLEARRAELTGTLKELRREDALAAAVIWRLEKTAVARSYMKEQRRTVLQRTAMNRQYETER</sequence>